<dbReference type="RefSeq" id="WP_026645523.1">
    <property type="nucleotide sequence ID" value="NZ_NMYC01000005.1"/>
</dbReference>
<reference evidence="5 6" key="1">
    <citation type="submission" date="2017-07" db="EMBL/GenBank/DDBJ databases">
        <title>Bifidobacterium novel species.</title>
        <authorList>
            <person name="Lugli G.A."/>
            <person name="Milani C."/>
            <person name="Duranti S."/>
            <person name="Mangifesta M."/>
        </authorList>
    </citation>
    <scope>NUCLEOTIDE SEQUENCE [LARGE SCALE GENOMIC DNA]</scope>
    <source>
        <strain evidence="6">Goo31D</strain>
    </source>
</reference>
<proteinExistence type="predicted"/>
<feature type="domain" description="DUF2207" evidence="3">
    <location>
        <begin position="40"/>
        <end position="262"/>
    </location>
</feature>
<gene>
    <name evidence="5" type="ORF">CGZ88_1384</name>
</gene>
<keyword evidence="6" id="KW-1185">Reference proteome</keyword>
<comment type="caution">
    <text evidence="5">The sequence shown here is derived from an EMBL/GenBank/DDBJ whole genome shotgun (WGS) entry which is preliminary data.</text>
</comment>
<evidence type="ECO:0000259" key="4">
    <source>
        <dbReference type="Pfam" id="PF20990"/>
    </source>
</evidence>
<protein>
    <recommendedName>
        <fullName evidence="7">DUF2207 domain-containing protein</fullName>
    </recommendedName>
</protein>
<keyword evidence="2" id="KW-1133">Transmembrane helix</keyword>
<dbReference type="OrthoDB" id="3223373at2"/>
<organism evidence="5 6">
    <name type="scientific">Bifidobacterium anseris</name>
    <dbReference type="NCBI Taxonomy" id="2020963"/>
    <lineage>
        <taxon>Bacteria</taxon>
        <taxon>Bacillati</taxon>
        <taxon>Actinomycetota</taxon>
        <taxon>Actinomycetes</taxon>
        <taxon>Bifidobacteriales</taxon>
        <taxon>Bifidobacteriaceae</taxon>
        <taxon>Bifidobacterium</taxon>
    </lineage>
</organism>
<dbReference type="AlphaFoldDB" id="A0A2N5IY62"/>
<evidence type="ECO:0008006" key="7">
    <source>
        <dbReference type="Google" id="ProtNLM"/>
    </source>
</evidence>
<dbReference type="EMBL" id="NMYC01000005">
    <property type="protein sequence ID" value="PLS26899.1"/>
    <property type="molecule type" value="Genomic_DNA"/>
</dbReference>
<dbReference type="Proteomes" id="UP000234935">
    <property type="component" value="Unassembled WGS sequence"/>
</dbReference>
<evidence type="ECO:0000313" key="6">
    <source>
        <dbReference type="Proteomes" id="UP000234935"/>
    </source>
</evidence>
<keyword evidence="2" id="KW-0472">Membrane</keyword>
<evidence type="ECO:0000313" key="5">
    <source>
        <dbReference type="EMBL" id="PLS26899.1"/>
    </source>
</evidence>
<name>A0A2N5IY62_9BIFI</name>
<dbReference type="Pfam" id="PF20990">
    <property type="entry name" value="DUF2207_C"/>
    <property type="match status" value="1"/>
</dbReference>
<dbReference type="Pfam" id="PF09972">
    <property type="entry name" value="DUF2207"/>
    <property type="match status" value="1"/>
</dbReference>
<keyword evidence="2" id="KW-0812">Transmembrane</keyword>
<feature type="transmembrane region" description="Helical" evidence="2">
    <location>
        <begin position="511"/>
        <end position="532"/>
    </location>
</feature>
<feature type="transmembrane region" description="Helical" evidence="2">
    <location>
        <begin position="305"/>
        <end position="324"/>
    </location>
</feature>
<evidence type="ECO:0000259" key="3">
    <source>
        <dbReference type="Pfam" id="PF09972"/>
    </source>
</evidence>
<accession>A0A2N5IY62</accession>
<evidence type="ECO:0000256" key="1">
    <source>
        <dbReference type="SAM" id="MobiDB-lite"/>
    </source>
</evidence>
<feature type="compositionally biased region" description="Basic and acidic residues" evidence="1">
    <location>
        <begin position="285"/>
        <end position="296"/>
    </location>
</feature>
<feature type="transmembrane region" description="Helical" evidence="2">
    <location>
        <begin position="538"/>
        <end position="554"/>
    </location>
</feature>
<feature type="domain" description="Predicted membrane protein YciQ-like C-terminal" evidence="4">
    <location>
        <begin position="343"/>
        <end position="619"/>
    </location>
</feature>
<feature type="region of interest" description="Disordered" evidence="1">
    <location>
        <begin position="271"/>
        <end position="296"/>
    </location>
</feature>
<dbReference type="InterPro" id="IPR018702">
    <property type="entry name" value="DUF2207"/>
</dbReference>
<sequence>MTRRTKNIVLMSLLLAVLGVISVLSIGVREQAGAPPLSYNETSYDVQVLDNGNTRVTMTLDYRLGRRESSKTWKQLYRTIPLSPAGITNVSVERVRNLSTGETYTQGEAVDASLYGNDNWDVQHARQWYITIQGDMYHGYDPRTDGIRAGSSDEISKNVEIGWNIPVTKSAKSVRIEVTMTLAGMVTACPGNDVFNWQPVDETNESPIRRFSATVRFPQAVDEHNSTMWVHYDGTSTTAYRDGMFTFGIDNVRARSYVQLTAMLPEGSVARPARTDTVSGDELNEQERRRETKWRSEQQSSARGLLVISGLLVFAAAVIAAIGLRGVIKQGHRRAQLETIMPYWRGLPPMSPGAAALVYDTVNGVTTDRRLIGRQLSATMLSLVTKGFARMYPGTVDMYRGIDLLRTDAAVLAQMVSARGTGRDADATSTIVLLPRAFDTVSCQRQLCASERAALDMLHTAGRQLGSVVFDTRQFSQCLKETGDAQELSQSFYLCCVAEMSAMGVFPKRSMSARVCAVFSYVCAFFAALLWLLQAGGVLLPIVIVVVFAALAGVQSMGQTQYGVDDQGMRLAAQVRGLGRYLEDFSHFADRGVLDVKLWGRYMVYATAFGIADKAMAQLTAAYPQLTDPAWASGGADGYSLVYWMDRSFRHTRMRGGSASSMFMVGDFVDLGARFAVGFSDVAHVISAASGAFSGGSGGWNSKPGAGWGGGGR</sequence>
<evidence type="ECO:0000256" key="2">
    <source>
        <dbReference type="SAM" id="Phobius"/>
    </source>
</evidence>
<dbReference type="InterPro" id="IPR048389">
    <property type="entry name" value="YciQ-like_C"/>
</dbReference>